<dbReference type="InterPro" id="IPR051910">
    <property type="entry name" value="ComF/GntX_DNA_util-trans"/>
</dbReference>
<dbReference type="InterPro" id="IPR000836">
    <property type="entry name" value="PRTase_dom"/>
</dbReference>
<comment type="caution">
    <text evidence="3">The sequence shown here is derived from an EMBL/GenBank/DDBJ whole genome shotgun (WGS) entry which is preliminary data.</text>
</comment>
<dbReference type="PANTHER" id="PTHR47505">
    <property type="entry name" value="DNA UTILIZATION PROTEIN YHGH"/>
    <property type="match status" value="1"/>
</dbReference>
<dbReference type="AlphaFoldDB" id="A0A5C5V5W2"/>
<comment type="similarity">
    <text evidence="1">Belongs to the ComF/GntX family.</text>
</comment>
<feature type="domain" description="Phosphoribosyltransferase" evidence="2">
    <location>
        <begin position="72"/>
        <end position="163"/>
    </location>
</feature>
<evidence type="ECO:0000256" key="1">
    <source>
        <dbReference type="ARBA" id="ARBA00008007"/>
    </source>
</evidence>
<keyword evidence="4" id="KW-1185">Reference proteome</keyword>
<sequence length="169" mass="18245">MIPLGDHAGLLQHAIIAAKQAGGAPVCAAVADLLADQVAATEWLGPIDLVVPVPIYWMRKIRRGFNPAQRLGEAIAKRLNVKFRPQALKISRRMRKQSELRITARRANVRDGFRVKTPHLLAGRSVLLVDDVMTSGATASEITSKMRKSGADRVIVAVAARAPLGETGN</sequence>
<reference evidence="3 4" key="1">
    <citation type="submission" date="2019-02" db="EMBL/GenBank/DDBJ databases">
        <title>Deep-cultivation of Planctomycetes and their phenomic and genomic characterization uncovers novel biology.</title>
        <authorList>
            <person name="Wiegand S."/>
            <person name="Jogler M."/>
            <person name="Boedeker C."/>
            <person name="Pinto D."/>
            <person name="Vollmers J."/>
            <person name="Rivas-Marin E."/>
            <person name="Kohn T."/>
            <person name="Peeters S.H."/>
            <person name="Heuer A."/>
            <person name="Rast P."/>
            <person name="Oberbeckmann S."/>
            <person name="Bunk B."/>
            <person name="Jeske O."/>
            <person name="Meyerdierks A."/>
            <person name="Storesund J.E."/>
            <person name="Kallscheuer N."/>
            <person name="Luecker S."/>
            <person name="Lage O.M."/>
            <person name="Pohl T."/>
            <person name="Merkel B.J."/>
            <person name="Hornburger P."/>
            <person name="Mueller R.-W."/>
            <person name="Bruemmer F."/>
            <person name="Labrenz M."/>
            <person name="Spormann A.M."/>
            <person name="Op Den Camp H."/>
            <person name="Overmann J."/>
            <person name="Amann R."/>
            <person name="Jetten M.S.M."/>
            <person name="Mascher T."/>
            <person name="Medema M.H."/>
            <person name="Devos D.P."/>
            <person name="Kaster A.-K."/>
            <person name="Ovreas L."/>
            <person name="Rohde M."/>
            <person name="Galperin M.Y."/>
            <person name="Jogler C."/>
        </authorList>
    </citation>
    <scope>NUCLEOTIDE SEQUENCE [LARGE SCALE GENOMIC DNA]</scope>
    <source>
        <strain evidence="3 4">Enr8</strain>
    </source>
</reference>
<accession>A0A5C5V5W2</accession>
<gene>
    <name evidence="3" type="ORF">Enr8_31590</name>
</gene>
<evidence type="ECO:0000259" key="2">
    <source>
        <dbReference type="Pfam" id="PF00156"/>
    </source>
</evidence>
<organism evidence="3 4">
    <name type="scientific">Blastopirellula retiformator</name>
    <dbReference type="NCBI Taxonomy" id="2527970"/>
    <lineage>
        <taxon>Bacteria</taxon>
        <taxon>Pseudomonadati</taxon>
        <taxon>Planctomycetota</taxon>
        <taxon>Planctomycetia</taxon>
        <taxon>Pirellulales</taxon>
        <taxon>Pirellulaceae</taxon>
        <taxon>Blastopirellula</taxon>
    </lineage>
</organism>
<evidence type="ECO:0000313" key="4">
    <source>
        <dbReference type="Proteomes" id="UP000318878"/>
    </source>
</evidence>
<dbReference type="Proteomes" id="UP000318878">
    <property type="component" value="Unassembled WGS sequence"/>
</dbReference>
<protein>
    <submittedName>
        <fullName evidence="3">DNA utilization protein GntX</fullName>
    </submittedName>
</protein>
<dbReference type="Pfam" id="PF00156">
    <property type="entry name" value="Pribosyltran"/>
    <property type="match status" value="1"/>
</dbReference>
<dbReference type="Gene3D" id="3.40.50.2020">
    <property type="match status" value="1"/>
</dbReference>
<dbReference type="SUPFAM" id="SSF53271">
    <property type="entry name" value="PRTase-like"/>
    <property type="match status" value="1"/>
</dbReference>
<proteinExistence type="inferred from homology"/>
<evidence type="ECO:0000313" key="3">
    <source>
        <dbReference type="EMBL" id="TWT33333.1"/>
    </source>
</evidence>
<dbReference type="InterPro" id="IPR029057">
    <property type="entry name" value="PRTase-like"/>
</dbReference>
<dbReference type="PANTHER" id="PTHR47505:SF1">
    <property type="entry name" value="DNA UTILIZATION PROTEIN YHGH"/>
    <property type="match status" value="1"/>
</dbReference>
<name>A0A5C5V5W2_9BACT</name>
<dbReference type="EMBL" id="SJPF01000003">
    <property type="protein sequence ID" value="TWT33333.1"/>
    <property type="molecule type" value="Genomic_DNA"/>
</dbReference>
<dbReference type="CDD" id="cd06223">
    <property type="entry name" value="PRTases_typeI"/>
    <property type="match status" value="1"/>
</dbReference>